<sequence>MIPRTIPIQQVKPNLSDAVRMAVGEIERFLGLFYPAEAIRQTNAAKAVAGQWLSRVKGFHNDDDFLHLTRDFLNYMLSGGERSQVADQLGWYFGGFMPSYGAACTLMQMAAQGQPWSELQAFMHSQSYGDARHYVESFDWGGAKTKAQSEIKAWVDIVQAQDKALQEAAWGEPVLLAQANPMPAPPGGPITDVPANDPRIPRPKPNLRLVPPPIPPAGAQTAEKSLLRYLLRYPWLIVLVPLMIPGDTPRRSPAPAPEVPPVDPQGGATPQPTPQDAPTQIVVPSDEPKPLADTDTTNNRCKAQKEENQKNGAECENDGYVLMEQALLYKRLVDPPKGRGLDGLFEKHEPGDQPNPMPTQVTQPKPGKLVFIPPNAKPPQTSYDFAGKPPRSTYPKFVVFEAKNIAKAFDEKDIEGIKDETKNRLKNTCDGRQMGADWTEPRIPQALNRQYPKAANRDFRQAKAEHIEDAGYARWIFVCLPGPVGSNAKLYVLIDVIASGMDLESTRPKPRKSPGSAGGNI</sequence>
<reference evidence="2 3" key="2">
    <citation type="journal article" date="2013" name="Genome Announc.">
        <title>Genome of the Root-Associated Plant Growth-Promoting Bacterium Variovorax paradoxus Strain EPS.</title>
        <authorList>
            <person name="Han J.I."/>
            <person name="Spain J.C."/>
            <person name="Leadbetter J.R."/>
            <person name="Ovchinnikova G."/>
            <person name="Goodwin L.A."/>
            <person name="Han C.S."/>
            <person name="Woyke T."/>
            <person name="Davenport K.W."/>
            <person name="Orwin P.M."/>
        </authorList>
    </citation>
    <scope>NUCLEOTIDE SEQUENCE [LARGE SCALE GENOMIC DNA]</scope>
    <source>
        <strain evidence="2 3">EPS</strain>
    </source>
</reference>
<gene>
    <name evidence="2" type="ordered locus">Varpa_5522</name>
</gene>
<evidence type="ECO:0000313" key="3">
    <source>
        <dbReference type="Proteomes" id="UP000008917"/>
    </source>
</evidence>
<feature type="region of interest" description="Disordered" evidence="1">
    <location>
        <begin position="249"/>
        <end position="311"/>
    </location>
</feature>
<feature type="compositionally biased region" description="Pro residues" evidence="1">
    <location>
        <begin position="252"/>
        <end position="263"/>
    </location>
</feature>
<dbReference type="EMBL" id="CP002417">
    <property type="protein sequence ID" value="ADU39677.1"/>
    <property type="molecule type" value="Genomic_DNA"/>
</dbReference>
<accession>E6VAD3</accession>
<evidence type="ECO:0000313" key="2">
    <source>
        <dbReference type="EMBL" id="ADU39677.1"/>
    </source>
</evidence>
<dbReference type="Proteomes" id="UP000008917">
    <property type="component" value="Chromosome"/>
</dbReference>
<feature type="compositionally biased region" description="Low complexity" evidence="1">
    <location>
        <begin position="264"/>
        <end position="280"/>
    </location>
</feature>
<organism evidence="2 3">
    <name type="scientific">Variovorax paradoxus (strain EPS)</name>
    <dbReference type="NCBI Taxonomy" id="595537"/>
    <lineage>
        <taxon>Bacteria</taxon>
        <taxon>Pseudomonadati</taxon>
        <taxon>Pseudomonadota</taxon>
        <taxon>Betaproteobacteria</taxon>
        <taxon>Burkholderiales</taxon>
        <taxon>Comamonadaceae</taxon>
        <taxon>Variovorax</taxon>
    </lineage>
</organism>
<dbReference type="RefSeq" id="WP_013543878.1">
    <property type="nucleotide sequence ID" value="NC_014931.1"/>
</dbReference>
<dbReference type="eggNOG" id="ENOG5033Q38">
    <property type="taxonomic scope" value="Bacteria"/>
</dbReference>
<dbReference type="STRING" id="595537.Varpa_5522"/>
<dbReference type="OrthoDB" id="9135380at2"/>
<proteinExistence type="predicted"/>
<dbReference type="HOGENOM" id="CLU_522676_0_0_4"/>
<dbReference type="KEGG" id="vpe:Varpa_5522"/>
<protein>
    <submittedName>
        <fullName evidence="2">Uncharacterized protein</fullName>
    </submittedName>
</protein>
<evidence type="ECO:0000256" key="1">
    <source>
        <dbReference type="SAM" id="MobiDB-lite"/>
    </source>
</evidence>
<name>E6VAD3_VARPE</name>
<reference evidence="3" key="1">
    <citation type="submission" date="2010-12" db="EMBL/GenBank/DDBJ databases">
        <title>Complete sequence of Variovorax paradoxus EPS.</title>
        <authorList>
            <consortium name="US DOE Joint Genome Institute"/>
            <person name="Lucas S."/>
            <person name="Copeland A."/>
            <person name="Lapidus A."/>
            <person name="Cheng J.-F."/>
            <person name="Goodwin L."/>
            <person name="Pitluck S."/>
            <person name="Teshima H."/>
            <person name="Detter J.C."/>
            <person name="Han C."/>
            <person name="Tapia R."/>
            <person name="Land M."/>
            <person name="Hauser L."/>
            <person name="Kyrpides N."/>
            <person name="Ivanova N."/>
            <person name="Ovchinnikova G."/>
            <person name="Orwin P."/>
            <person name="Han J.-I.G."/>
            <person name="Woyke T."/>
        </authorList>
    </citation>
    <scope>NUCLEOTIDE SEQUENCE [LARGE SCALE GENOMIC DNA]</scope>
    <source>
        <strain evidence="3">EPS</strain>
    </source>
</reference>
<dbReference type="AlphaFoldDB" id="E6VAD3"/>